<dbReference type="Gene3D" id="1.10.10.10">
    <property type="entry name" value="Winged helix-like DNA-binding domain superfamily/Winged helix DNA-binding domain"/>
    <property type="match status" value="1"/>
</dbReference>
<evidence type="ECO:0000256" key="6">
    <source>
        <dbReference type="ARBA" id="ARBA00023054"/>
    </source>
</evidence>
<dbReference type="GO" id="GO:0098542">
    <property type="term" value="P:defense response to other organism"/>
    <property type="evidence" value="ECO:0007669"/>
    <property type="project" value="TreeGrafter"/>
</dbReference>
<proteinExistence type="inferred from homology"/>
<dbReference type="Gramene" id="ORGLA11G0185400.1">
    <property type="protein sequence ID" value="ORGLA11G0185400.1"/>
    <property type="gene ID" value="ORGLA11G0185400"/>
</dbReference>
<evidence type="ECO:0000259" key="11">
    <source>
        <dbReference type="Pfam" id="PF23598"/>
    </source>
</evidence>
<evidence type="ECO:0000256" key="2">
    <source>
        <dbReference type="ARBA" id="ARBA00022614"/>
    </source>
</evidence>
<keyword evidence="3" id="KW-0677">Repeat</keyword>
<dbReference type="Gramene" id="ORGLA12G0194000.1">
    <property type="protein sequence ID" value="ORGLA12G0194000.1"/>
    <property type="gene ID" value="ORGLA12G0194000"/>
</dbReference>
<evidence type="ECO:0000259" key="10">
    <source>
        <dbReference type="Pfam" id="PF23559"/>
    </source>
</evidence>
<dbReference type="Pfam" id="PF23559">
    <property type="entry name" value="WHD_DRP"/>
    <property type="match status" value="1"/>
</dbReference>
<keyword evidence="2" id="KW-0433">Leucine-rich repeat</keyword>
<dbReference type="RefSeq" id="XP_052137182.1">
    <property type="nucleotide sequence ID" value="XM_052281222.1"/>
</dbReference>
<keyword evidence="15" id="KW-1185">Reference proteome</keyword>
<dbReference type="RefSeq" id="XP_052137184.1">
    <property type="nucleotide sequence ID" value="XM_052281224.1"/>
</dbReference>
<dbReference type="InterPro" id="IPR041118">
    <property type="entry name" value="Rx_N"/>
</dbReference>
<feature type="domain" description="Disease resistance protein winged helix" evidence="10">
    <location>
        <begin position="427"/>
        <end position="492"/>
    </location>
</feature>
<dbReference type="Proteomes" id="UP000007306">
    <property type="component" value="Chromosome 11"/>
</dbReference>
<dbReference type="InterPro" id="IPR044974">
    <property type="entry name" value="Disease_R_plants"/>
</dbReference>
<feature type="coiled-coil region" evidence="7">
    <location>
        <begin position="29"/>
        <end position="56"/>
    </location>
</feature>
<keyword evidence="6 7" id="KW-0175">Coiled coil</keyword>
<dbReference type="AlphaFoldDB" id="I1R8T4"/>
<feature type="domain" description="Disease resistance N-terminal" evidence="9">
    <location>
        <begin position="19"/>
        <end position="106"/>
    </location>
</feature>
<evidence type="ECO:0000313" key="13">
    <source>
        <dbReference type="EnsemblPlants" id="ORGLA11G0185400.1"/>
    </source>
</evidence>
<dbReference type="Gene3D" id="3.80.10.10">
    <property type="entry name" value="Ribonuclease Inhibitor"/>
    <property type="match status" value="1"/>
</dbReference>
<name>I1R8T4_ORYGL</name>
<dbReference type="Pfam" id="PF18052">
    <property type="entry name" value="Rx_N"/>
    <property type="match status" value="1"/>
</dbReference>
<dbReference type="HOGENOM" id="CLU_000837_25_0_1"/>
<evidence type="ECO:0000256" key="1">
    <source>
        <dbReference type="ARBA" id="ARBA00008894"/>
    </source>
</evidence>
<dbReference type="PANTHER" id="PTHR23155:SF906">
    <property type="entry name" value="OS08G0205100 PROTEIN"/>
    <property type="match status" value="1"/>
</dbReference>
<evidence type="ECO:0000256" key="3">
    <source>
        <dbReference type="ARBA" id="ARBA00022737"/>
    </source>
</evidence>
<accession>I1R8T4</accession>
<dbReference type="SUPFAM" id="SSF52540">
    <property type="entry name" value="P-loop containing nucleoside triphosphate hydrolases"/>
    <property type="match status" value="1"/>
</dbReference>
<evidence type="ECO:0000313" key="15">
    <source>
        <dbReference type="Proteomes" id="UP000007306"/>
    </source>
</evidence>
<organism evidence="14 15">
    <name type="scientific">Oryza glaberrima</name>
    <name type="common">African rice</name>
    <dbReference type="NCBI Taxonomy" id="4538"/>
    <lineage>
        <taxon>Eukaryota</taxon>
        <taxon>Viridiplantae</taxon>
        <taxon>Streptophyta</taxon>
        <taxon>Embryophyta</taxon>
        <taxon>Tracheophyta</taxon>
        <taxon>Spermatophyta</taxon>
        <taxon>Magnoliopsida</taxon>
        <taxon>Liliopsida</taxon>
        <taxon>Poales</taxon>
        <taxon>Poaceae</taxon>
        <taxon>BOP clade</taxon>
        <taxon>Oryzoideae</taxon>
        <taxon>Oryzeae</taxon>
        <taxon>Oryzinae</taxon>
        <taxon>Oryza</taxon>
    </lineage>
</organism>
<dbReference type="InterPro" id="IPR055414">
    <property type="entry name" value="LRR_R13L4/SHOC2-like"/>
</dbReference>
<evidence type="ECO:0000259" key="9">
    <source>
        <dbReference type="Pfam" id="PF18052"/>
    </source>
</evidence>
<dbReference type="Gene3D" id="1.20.5.4130">
    <property type="match status" value="1"/>
</dbReference>
<dbReference type="EnsemblPlants" id="ORGLA12G0194000.1">
    <property type="protein sequence ID" value="ORGLA12G0194000.1"/>
    <property type="gene ID" value="ORGLA12G0194000"/>
</dbReference>
<dbReference type="RefSeq" id="XP_052137181.1">
    <property type="nucleotide sequence ID" value="XM_052281221.1"/>
</dbReference>
<dbReference type="InterPro" id="IPR032675">
    <property type="entry name" value="LRR_dom_sf"/>
</dbReference>
<dbReference type="Pfam" id="PF00931">
    <property type="entry name" value="NB-ARC"/>
    <property type="match status" value="1"/>
</dbReference>
<dbReference type="InterPro" id="IPR027417">
    <property type="entry name" value="P-loop_NTPase"/>
</dbReference>
<comment type="similarity">
    <text evidence="1">Belongs to the disease resistance NB-LRR family.</text>
</comment>
<evidence type="ECO:0000256" key="7">
    <source>
        <dbReference type="SAM" id="Coils"/>
    </source>
</evidence>
<keyword evidence="4" id="KW-0547">Nucleotide-binding</keyword>
<evidence type="ECO:0000256" key="4">
    <source>
        <dbReference type="ARBA" id="ARBA00022741"/>
    </source>
</evidence>
<dbReference type="OMA" id="GGNESMY"/>
<dbReference type="GeneID" id="127755547"/>
<dbReference type="Gene3D" id="3.40.50.300">
    <property type="entry name" value="P-loop containing nucleotide triphosphate hydrolases"/>
    <property type="match status" value="1"/>
</dbReference>
<evidence type="ECO:0000256" key="5">
    <source>
        <dbReference type="ARBA" id="ARBA00022821"/>
    </source>
</evidence>
<dbReference type="RefSeq" id="XP_052137183.1">
    <property type="nucleotide sequence ID" value="XM_052281223.1"/>
</dbReference>
<gene>
    <name evidence="14" type="primary">LOC127755547</name>
    <name evidence="12" type="synonym">Ogla0117M13.46</name>
</gene>
<feature type="domain" description="Disease resistance R13L4/SHOC-2-like LRR" evidence="11">
    <location>
        <begin position="632"/>
        <end position="929"/>
    </location>
</feature>
<reference evidence="14" key="1">
    <citation type="submission" date="2015-06" db="UniProtKB">
        <authorList>
            <consortium name="EnsemblPlants"/>
        </authorList>
    </citation>
    <scope>IDENTIFICATION</scope>
</reference>
<evidence type="ECO:0000313" key="14">
    <source>
        <dbReference type="EnsemblPlants" id="ORGLA12G0194000.1"/>
    </source>
</evidence>
<dbReference type="SUPFAM" id="SSF52058">
    <property type="entry name" value="L domain-like"/>
    <property type="match status" value="1"/>
</dbReference>
<dbReference type="eggNOG" id="KOG4658">
    <property type="taxonomic scope" value="Eukaryota"/>
</dbReference>
<dbReference type="PANTHER" id="PTHR23155">
    <property type="entry name" value="DISEASE RESISTANCE PROTEIN RP"/>
    <property type="match status" value="1"/>
</dbReference>
<sequence length="966" mass="108791">MSEAIALAMSKIKTCLETEASFKNAMFKLSKKDKLVKELLEKIKQIEEQLDITNDFIQEQISTVNLGDPLDESWIATVRRLAFIVEDVMEKYLYYAHQLQEEGSQKHPVKRSSYVDVFNKVGQVMDKINYHIGHLLSIREQSKLAPQLVPYSPYPDSEGQPELIGTNGPFNVLLKFLKHGEDEAVLQPKVLSMLGIGGIGKTALVSKVYRMLREEFQRHASVTVSKMPDMKRVLFDVLDQIGLRKYPTSLNENQVIAQIGQDLKDKRYLIVIDDLWDMQHWKTIKDALPDANYGSRLIVTTRLNNIAETCSSGQHDLTYKVMPLAHQDSRTLFLKEILGHEGSCSDAPVFDEILKMFGGMPSALKCIGSFLRNKLVTTESQKIMMSSLHSELENFPSWQKLKKSLFLSCCGPSQTLEVCSLYLSTLPDNHKIERGILTRKWISEGIILKENDLSINGVANKCFEELINRNVIQQVDNSFGEETYEIHFLMHHVLRQIARERNFATFLSDNILISCKEPIHRLSFHCSKLRISIDKGDIQIISDSGDSNKKPKSLSLARSITLCGYAKPVSFKLLEHLHVLDLEGCWNVDNSSLDDICRMILLQYLSLKKTRITVLPPQIENLRGLKTLAVTQTEIAELPLQIGKLPDLETLDVRHTQVKEIPKELVQLRKLVCLLFGQSGFHGGVKFPVGGNPSKSLKVLGAIDSTQCSASFMGELSSLTGLTELSVVCYDGTKGKECNLRMMNSIFKFSNLESLTIYGDFILGNEVPALQNPPKLQKLKVAGRCLSVPGWIDKFSNVTLLDIRVCSLEESDLKILCKMSSLQRLVLTQVHMPIKQLEITKEASFSKLNGFTFDCRVPWVTFKEEAMPSLQYLELKLYAGPAGKIPSGITCLPCLTKVILRYSAHYQSSASVQDTISKMRKESSEHPNMIVLSQNGEHEIFPQNAVSRNGEHEIVLVNAVDGMHQD</sequence>
<reference evidence="13 15" key="2">
    <citation type="submission" date="2018-04" db="EMBL/GenBank/DDBJ databases">
        <title>OglaRS2 (Oryza glaberrima Reference Sequence Version 2).</title>
        <authorList>
            <person name="Zhang J."/>
            <person name="Kudrna D."/>
            <person name="Lee S."/>
            <person name="Talag J."/>
            <person name="Rajasekar S."/>
            <person name="Wing R.A."/>
        </authorList>
    </citation>
    <scope>NUCLEOTIDE SEQUENCE [LARGE SCALE GENOMIC DNA]</scope>
    <source>
        <strain evidence="13 15">cv. IRGC 96717</strain>
    </source>
</reference>
<evidence type="ECO:0000313" key="12">
    <source>
        <dbReference type="EMBL" id="BBF89614.1"/>
    </source>
</evidence>
<feature type="domain" description="NB-ARC" evidence="8">
    <location>
        <begin position="187"/>
        <end position="336"/>
    </location>
</feature>
<dbReference type="InterPro" id="IPR036388">
    <property type="entry name" value="WH-like_DNA-bd_sf"/>
</dbReference>
<dbReference type="EMBL" id="AP018865">
    <property type="protein sequence ID" value="BBF89614.1"/>
    <property type="molecule type" value="Genomic_DNA"/>
</dbReference>
<dbReference type="InterPro" id="IPR058922">
    <property type="entry name" value="WHD_DRP"/>
</dbReference>
<keyword evidence="5" id="KW-0611">Plant defense</keyword>
<dbReference type="PRINTS" id="PR00364">
    <property type="entry name" value="DISEASERSIST"/>
</dbReference>
<dbReference type="EnsemblPlants" id="ORGLA11G0185400.1">
    <property type="protein sequence ID" value="ORGLA11G0185400.1"/>
    <property type="gene ID" value="ORGLA11G0185400"/>
</dbReference>
<evidence type="ECO:0000259" key="8">
    <source>
        <dbReference type="Pfam" id="PF00931"/>
    </source>
</evidence>
<reference evidence="12" key="3">
    <citation type="submission" date="2018-08" db="EMBL/GenBank/DDBJ databases">
        <title>Oryza glaberrima genomic DNA, chromosome 11, BAC clone:Ogla0117M13.</title>
        <authorList>
            <person name="Wu J."/>
            <person name="Kanamori H."/>
        </authorList>
    </citation>
    <scope>NUCLEOTIDE SEQUENCE</scope>
    <source>
        <strain evidence="12">IRGC104038</strain>
    </source>
</reference>
<dbReference type="Pfam" id="PF23598">
    <property type="entry name" value="LRR_14"/>
    <property type="match status" value="1"/>
</dbReference>
<dbReference type="InterPro" id="IPR002182">
    <property type="entry name" value="NB-ARC"/>
</dbReference>
<dbReference type="GO" id="GO:0043531">
    <property type="term" value="F:ADP binding"/>
    <property type="evidence" value="ECO:0007669"/>
    <property type="project" value="InterPro"/>
</dbReference>
<protein>
    <submittedName>
        <fullName evidence="12">Putative resistance protein CAN_RGA1</fullName>
    </submittedName>
</protein>